<reference evidence="1 2" key="1">
    <citation type="journal article" date="2019" name="Nat. Ecol. Evol.">
        <title>Megaphylogeny resolves global patterns of mushroom evolution.</title>
        <authorList>
            <person name="Varga T."/>
            <person name="Krizsan K."/>
            <person name="Foldi C."/>
            <person name="Dima B."/>
            <person name="Sanchez-Garcia M."/>
            <person name="Sanchez-Ramirez S."/>
            <person name="Szollosi G.J."/>
            <person name="Szarkandi J.G."/>
            <person name="Papp V."/>
            <person name="Albert L."/>
            <person name="Andreopoulos W."/>
            <person name="Angelini C."/>
            <person name="Antonin V."/>
            <person name="Barry K.W."/>
            <person name="Bougher N.L."/>
            <person name="Buchanan P."/>
            <person name="Buyck B."/>
            <person name="Bense V."/>
            <person name="Catcheside P."/>
            <person name="Chovatia M."/>
            <person name="Cooper J."/>
            <person name="Damon W."/>
            <person name="Desjardin D."/>
            <person name="Finy P."/>
            <person name="Geml J."/>
            <person name="Haridas S."/>
            <person name="Hughes K."/>
            <person name="Justo A."/>
            <person name="Karasinski D."/>
            <person name="Kautmanova I."/>
            <person name="Kiss B."/>
            <person name="Kocsube S."/>
            <person name="Kotiranta H."/>
            <person name="LaButti K.M."/>
            <person name="Lechner B.E."/>
            <person name="Liimatainen K."/>
            <person name="Lipzen A."/>
            <person name="Lukacs Z."/>
            <person name="Mihaltcheva S."/>
            <person name="Morgado L.N."/>
            <person name="Niskanen T."/>
            <person name="Noordeloos M.E."/>
            <person name="Ohm R.A."/>
            <person name="Ortiz-Santana B."/>
            <person name="Ovrebo C."/>
            <person name="Racz N."/>
            <person name="Riley R."/>
            <person name="Savchenko A."/>
            <person name="Shiryaev A."/>
            <person name="Soop K."/>
            <person name="Spirin V."/>
            <person name="Szebenyi C."/>
            <person name="Tomsovsky M."/>
            <person name="Tulloss R.E."/>
            <person name="Uehling J."/>
            <person name="Grigoriev I.V."/>
            <person name="Vagvolgyi C."/>
            <person name="Papp T."/>
            <person name="Martin F.M."/>
            <person name="Miettinen O."/>
            <person name="Hibbett D.S."/>
            <person name="Nagy L.G."/>
        </authorList>
    </citation>
    <scope>NUCLEOTIDE SEQUENCE [LARGE SCALE GENOMIC DNA]</scope>
    <source>
        <strain evidence="1 2">CBS 166.37</strain>
    </source>
</reference>
<evidence type="ECO:0000313" key="1">
    <source>
        <dbReference type="EMBL" id="TFK35781.1"/>
    </source>
</evidence>
<organism evidence="1 2">
    <name type="scientific">Crucibulum laeve</name>
    <dbReference type="NCBI Taxonomy" id="68775"/>
    <lineage>
        <taxon>Eukaryota</taxon>
        <taxon>Fungi</taxon>
        <taxon>Dikarya</taxon>
        <taxon>Basidiomycota</taxon>
        <taxon>Agaricomycotina</taxon>
        <taxon>Agaricomycetes</taxon>
        <taxon>Agaricomycetidae</taxon>
        <taxon>Agaricales</taxon>
        <taxon>Agaricineae</taxon>
        <taxon>Nidulariaceae</taxon>
        <taxon>Crucibulum</taxon>
    </lineage>
</organism>
<protein>
    <submittedName>
        <fullName evidence="1">Uncharacterized protein</fullName>
    </submittedName>
</protein>
<name>A0A5C3M3W1_9AGAR</name>
<proteinExistence type="predicted"/>
<dbReference type="Proteomes" id="UP000308652">
    <property type="component" value="Unassembled WGS sequence"/>
</dbReference>
<sequence length="98" mass="10703">MLTASSSLPFITASLTDTIAAIYYALTHLALAEVLHKPFCARQHRSPSHRLHASSSIFATIATIYNTHSLIKTCCIGCSHYRIDQLGDQHMFSAGNAI</sequence>
<gene>
    <name evidence="1" type="ORF">BDQ12DRAFT_687918</name>
</gene>
<evidence type="ECO:0000313" key="2">
    <source>
        <dbReference type="Proteomes" id="UP000308652"/>
    </source>
</evidence>
<keyword evidence="2" id="KW-1185">Reference proteome</keyword>
<dbReference type="EMBL" id="ML213619">
    <property type="protein sequence ID" value="TFK35781.1"/>
    <property type="molecule type" value="Genomic_DNA"/>
</dbReference>
<dbReference type="AlphaFoldDB" id="A0A5C3M3W1"/>
<accession>A0A5C3M3W1</accession>